<dbReference type="GO" id="GO:0009653">
    <property type="term" value="P:anatomical structure morphogenesis"/>
    <property type="evidence" value="ECO:0007669"/>
    <property type="project" value="TreeGrafter"/>
</dbReference>
<feature type="region of interest" description="Disordered" evidence="5">
    <location>
        <begin position="1"/>
        <end position="25"/>
    </location>
</feature>
<dbReference type="SUPFAM" id="SSF46785">
    <property type="entry name" value="Winged helix' DNA-binding domain"/>
    <property type="match status" value="1"/>
</dbReference>
<dbReference type="Pfam" id="PF00012">
    <property type="entry name" value="HSP70"/>
    <property type="match status" value="1"/>
</dbReference>
<feature type="compositionally biased region" description="Low complexity" evidence="5">
    <location>
        <begin position="144"/>
        <end position="154"/>
    </location>
</feature>
<protein>
    <recommendedName>
        <fullName evidence="6">Fork-head domain-containing protein</fullName>
    </recommendedName>
</protein>
<sequence length="543" mass="59723">MPASRHAVLTRATPHNTPHPSTYSQLDPGESFTRLIQIQSGCIHTQIQPRLQVVDSPHSQVIDALNYQAQFPLCGPLGLPETPGVSIHPRGPALEDAQSWGVISPPNPHSLVTPLGVLTCEDYPNYVDPTTSRVPPAPLHPLTPQGGQAGQPPGDSDKIQRPPHSYEALIYEALKSSPEKRMTLQQIYASIEQRYAYYAYHAPSSWRNSLRNQLSRTLRFRSVRVYLDNSRSKSQRYWEVDPVAPTGNKSYRRKCESLILPTDSPPTPFSSVFTHRVLDIPQGGPGTFPPGCGVSGITAMTASEMADTIKPGPVAHRCPQRTTPNFREDILGWADDTLLSPSDTQGQGREIRNGNRVRLSDDGVSQSRLLGVGTPSVIVQKYVISVDDNGVTQCGTRSSPSSDSLRLTPIAYFQLPLYPLSPYLCQLGSLLAVSFISISLTGLSILEHYDCFQFKKEVRGDAEEGIFDINVEATAGHPHLGGEDFDNRLVNHFIQEFQQRALYQRERCVVELVSNSSCTLMVGAQIPCSSSPKLMPNPPCLPE</sequence>
<dbReference type="GO" id="GO:0000981">
    <property type="term" value="F:DNA-binding transcription factor activity, RNA polymerase II-specific"/>
    <property type="evidence" value="ECO:0007669"/>
    <property type="project" value="TreeGrafter"/>
</dbReference>
<evidence type="ECO:0000256" key="5">
    <source>
        <dbReference type="SAM" id="MobiDB-lite"/>
    </source>
</evidence>
<feature type="domain" description="Fork-head" evidence="6">
    <location>
        <begin position="161"/>
        <end position="254"/>
    </location>
</feature>
<evidence type="ECO:0000256" key="3">
    <source>
        <dbReference type="ARBA" id="ARBA00023125"/>
    </source>
</evidence>
<dbReference type="InterPro" id="IPR036390">
    <property type="entry name" value="WH_DNA-bd_sf"/>
</dbReference>
<dbReference type="GO" id="GO:0005634">
    <property type="term" value="C:nucleus"/>
    <property type="evidence" value="ECO:0007669"/>
    <property type="project" value="UniProtKB-SubCell"/>
</dbReference>
<dbReference type="PANTHER" id="PTHR11829:SF343">
    <property type="entry name" value="FORK-HEAD DOMAIN-CONTAINING PROTEIN"/>
    <property type="match status" value="1"/>
</dbReference>
<dbReference type="InterPro" id="IPR018122">
    <property type="entry name" value="TF_fork_head_CS_1"/>
</dbReference>
<dbReference type="Gene3D" id="3.90.640.10">
    <property type="entry name" value="Actin, Chain A, domain 4"/>
    <property type="match status" value="1"/>
</dbReference>
<feature type="compositionally biased region" description="Polar residues" evidence="5">
    <location>
        <begin position="13"/>
        <end position="25"/>
    </location>
</feature>
<dbReference type="STRING" id="71717.A0A4Y7SCG3"/>
<evidence type="ECO:0000256" key="1">
    <source>
        <dbReference type="ARBA" id="ARBA00022741"/>
    </source>
</evidence>
<dbReference type="GO" id="GO:0140662">
    <property type="term" value="F:ATP-dependent protein folding chaperone"/>
    <property type="evidence" value="ECO:0007669"/>
    <property type="project" value="InterPro"/>
</dbReference>
<dbReference type="Pfam" id="PF00250">
    <property type="entry name" value="Forkhead"/>
    <property type="match status" value="1"/>
</dbReference>
<keyword evidence="1" id="KW-0547">Nucleotide-binding</keyword>
<evidence type="ECO:0000313" key="8">
    <source>
        <dbReference type="Proteomes" id="UP000298030"/>
    </source>
</evidence>
<dbReference type="SUPFAM" id="SSF53067">
    <property type="entry name" value="Actin-like ATPase domain"/>
    <property type="match status" value="1"/>
</dbReference>
<keyword evidence="4" id="KW-0539">Nucleus</keyword>
<dbReference type="Proteomes" id="UP000298030">
    <property type="component" value="Unassembled WGS sequence"/>
</dbReference>
<feature type="DNA-binding region" description="Fork-head" evidence="4">
    <location>
        <begin position="161"/>
        <end position="254"/>
    </location>
</feature>
<proteinExistence type="predicted"/>
<name>A0A4Y7SCG3_COPMI</name>
<dbReference type="Gene3D" id="1.10.10.10">
    <property type="entry name" value="Winged helix-like DNA-binding domain superfamily/Winged helix DNA-binding domain"/>
    <property type="match status" value="1"/>
</dbReference>
<evidence type="ECO:0000256" key="2">
    <source>
        <dbReference type="ARBA" id="ARBA00022840"/>
    </source>
</evidence>
<accession>A0A4Y7SCG3</accession>
<keyword evidence="8" id="KW-1185">Reference proteome</keyword>
<dbReference type="InterPro" id="IPR013126">
    <property type="entry name" value="Hsp_70_fam"/>
</dbReference>
<dbReference type="PANTHER" id="PTHR11829">
    <property type="entry name" value="FORKHEAD BOX PROTEIN"/>
    <property type="match status" value="1"/>
</dbReference>
<feature type="region of interest" description="Disordered" evidence="5">
    <location>
        <begin position="128"/>
        <end position="161"/>
    </location>
</feature>
<organism evidence="7 8">
    <name type="scientific">Coprinellus micaceus</name>
    <name type="common">Glistening ink-cap mushroom</name>
    <name type="synonym">Coprinus micaceus</name>
    <dbReference type="NCBI Taxonomy" id="71717"/>
    <lineage>
        <taxon>Eukaryota</taxon>
        <taxon>Fungi</taxon>
        <taxon>Dikarya</taxon>
        <taxon>Basidiomycota</taxon>
        <taxon>Agaricomycotina</taxon>
        <taxon>Agaricomycetes</taxon>
        <taxon>Agaricomycetidae</taxon>
        <taxon>Agaricales</taxon>
        <taxon>Agaricineae</taxon>
        <taxon>Psathyrellaceae</taxon>
        <taxon>Coprinellus</taxon>
    </lineage>
</organism>
<dbReference type="GO" id="GO:0000978">
    <property type="term" value="F:RNA polymerase II cis-regulatory region sequence-specific DNA binding"/>
    <property type="evidence" value="ECO:0007669"/>
    <property type="project" value="TreeGrafter"/>
</dbReference>
<dbReference type="InterPro" id="IPR050211">
    <property type="entry name" value="FOX_domain-containing"/>
</dbReference>
<dbReference type="InterPro" id="IPR036388">
    <property type="entry name" value="WH-like_DNA-bd_sf"/>
</dbReference>
<evidence type="ECO:0000256" key="4">
    <source>
        <dbReference type="PROSITE-ProRule" id="PRU00089"/>
    </source>
</evidence>
<evidence type="ECO:0000313" key="7">
    <source>
        <dbReference type="EMBL" id="TEB19130.1"/>
    </source>
</evidence>
<evidence type="ECO:0000259" key="6">
    <source>
        <dbReference type="PROSITE" id="PS50039"/>
    </source>
</evidence>
<dbReference type="CDD" id="cd00059">
    <property type="entry name" value="FH_FOX"/>
    <property type="match status" value="1"/>
</dbReference>
<keyword evidence="3 4" id="KW-0238">DNA-binding</keyword>
<dbReference type="SMART" id="SM00339">
    <property type="entry name" value="FH"/>
    <property type="match status" value="1"/>
</dbReference>
<dbReference type="PROSITE" id="PS00657">
    <property type="entry name" value="FORK_HEAD_1"/>
    <property type="match status" value="1"/>
</dbReference>
<dbReference type="EMBL" id="QPFP01000207">
    <property type="protein sequence ID" value="TEB19130.1"/>
    <property type="molecule type" value="Genomic_DNA"/>
</dbReference>
<dbReference type="GO" id="GO:0005524">
    <property type="term" value="F:ATP binding"/>
    <property type="evidence" value="ECO:0007669"/>
    <property type="project" value="UniProtKB-KW"/>
</dbReference>
<comment type="caution">
    <text evidence="7">The sequence shown here is derived from an EMBL/GenBank/DDBJ whole genome shotgun (WGS) entry which is preliminary data.</text>
</comment>
<dbReference type="Gene3D" id="3.30.420.40">
    <property type="match status" value="1"/>
</dbReference>
<dbReference type="PRINTS" id="PR00053">
    <property type="entry name" value="FORKHEAD"/>
</dbReference>
<reference evidence="7 8" key="1">
    <citation type="journal article" date="2019" name="Nat. Ecol. Evol.">
        <title>Megaphylogeny resolves global patterns of mushroom evolution.</title>
        <authorList>
            <person name="Varga T."/>
            <person name="Krizsan K."/>
            <person name="Foldi C."/>
            <person name="Dima B."/>
            <person name="Sanchez-Garcia M."/>
            <person name="Sanchez-Ramirez S."/>
            <person name="Szollosi G.J."/>
            <person name="Szarkandi J.G."/>
            <person name="Papp V."/>
            <person name="Albert L."/>
            <person name="Andreopoulos W."/>
            <person name="Angelini C."/>
            <person name="Antonin V."/>
            <person name="Barry K.W."/>
            <person name="Bougher N.L."/>
            <person name="Buchanan P."/>
            <person name="Buyck B."/>
            <person name="Bense V."/>
            <person name="Catcheside P."/>
            <person name="Chovatia M."/>
            <person name="Cooper J."/>
            <person name="Damon W."/>
            <person name="Desjardin D."/>
            <person name="Finy P."/>
            <person name="Geml J."/>
            <person name="Haridas S."/>
            <person name="Hughes K."/>
            <person name="Justo A."/>
            <person name="Karasinski D."/>
            <person name="Kautmanova I."/>
            <person name="Kiss B."/>
            <person name="Kocsube S."/>
            <person name="Kotiranta H."/>
            <person name="LaButti K.M."/>
            <person name="Lechner B.E."/>
            <person name="Liimatainen K."/>
            <person name="Lipzen A."/>
            <person name="Lukacs Z."/>
            <person name="Mihaltcheva S."/>
            <person name="Morgado L.N."/>
            <person name="Niskanen T."/>
            <person name="Noordeloos M.E."/>
            <person name="Ohm R.A."/>
            <person name="Ortiz-Santana B."/>
            <person name="Ovrebo C."/>
            <person name="Racz N."/>
            <person name="Riley R."/>
            <person name="Savchenko A."/>
            <person name="Shiryaev A."/>
            <person name="Soop K."/>
            <person name="Spirin V."/>
            <person name="Szebenyi C."/>
            <person name="Tomsovsky M."/>
            <person name="Tulloss R.E."/>
            <person name="Uehling J."/>
            <person name="Grigoriev I.V."/>
            <person name="Vagvolgyi C."/>
            <person name="Papp T."/>
            <person name="Martin F.M."/>
            <person name="Miettinen O."/>
            <person name="Hibbett D.S."/>
            <person name="Nagy L.G."/>
        </authorList>
    </citation>
    <scope>NUCLEOTIDE SEQUENCE [LARGE SCALE GENOMIC DNA]</scope>
    <source>
        <strain evidence="7 8">FP101781</strain>
    </source>
</reference>
<keyword evidence="2" id="KW-0067">ATP-binding</keyword>
<dbReference type="GO" id="GO:0030154">
    <property type="term" value="P:cell differentiation"/>
    <property type="evidence" value="ECO:0007669"/>
    <property type="project" value="TreeGrafter"/>
</dbReference>
<dbReference type="AlphaFoldDB" id="A0A4Y7SCG3"/>
<dbReference type="OrthoDB" id="5954824at2759"/>
<dbReference type="PROSITE" id="PS50039">
    <property type="entry name" value="FORK_HEAD_3"/>
    <property type="match status" value="1"/>
</dbReference>
<dbReference type="InterPro" id="IPR001766">
    <property type="entry name" value="Fork_head_dom"/>
</dbReference>
<comment type="subcellular location">
    <subcellularLocation>
        <location evidence="4">Nucleus</location>
    </subcellularLocation>
</comment>
<gene>
    <name evidence="7" type="ORF">FA13DRAFT_1719149</name>
</gene>
<dbReference type="InterPro" id="IPR043129">
    <property type="entry name" value="ATPase_NBD"/>
</dbReference>